<name>A0AA86SBX1_9FABA</name>
<organism evidence="1 2">
    <name type="scientific">Sphenostylis stenocarpa</name>
    <dbReference type="NCBI Taxonomy" id="92480"/>
    <lineage>
        <taxon>Eukaryota</taxon>
        <taxon>Viridiplantae</taxon>
        <taxon>Streptophyta</taxon>
        <taxon>Embryophyta</taxon>
        <taxon>Tracheophyta</taxon>
        <taxon>Spermatophyta</taxon>
        <taxon>Magnoliopsida</taxon>
        <taxon>eudicotyledons</taxon>
        <taxon>Gunneridae</taxon>
        <taxon>Pentapetalae</taxon>
        <taxon>rosids</taxon>
        <taxon>fabids</taxon>
        <taxon>Fabales</taxon>
        <taxon>Fabaceae</taxon>
        <taxon>Papilionoideae</taxon>
        <taxon>50 kb inversion clade</taxon>
        <taxon>NPAAA clade</taxon>
        <taxon>indigoferoid/millettioid clade</taxon>
        <taxon>Phaseoleae</taxon>
        <taxon>Sphenostylis</taxon>
    </lineage>
</organism>
<evidence type="ECO:0000313" key="1">
    <source>
        <dbReference type="EMBL" id="CAJ1947890.1"/>
    </source>
</evidence>
<proteinExistence type="predicted"/>
<gene>
    <name evidence="1" type="ORF">AYBTSS11_LOCUS12896</name>
</gene>
<keyword evidence="2" id="KW-1185">Reference proteome</keyword>
<dbReference type="Gramene" id="rna-AYBTSS11_LOCUS12896">
    <property type="protein sequence ID" value="CAJ1947890.1"/>
    <property type="gene ID" value="gene-AYBTSS11_LOCUS12896"/>
</dbReference>
<sequence length="73" mass="8425">MEEQEAIEKKAMIQFELDKIIVKLREIEKGLLKIYENGFKRVVSQVVVLSLGTALFDFDIKKKVVDGKIINDE</sequence>
<dbReference type="AlphaFoldDB" id="A0AA86SBX1"/>
<evidence type="ECO:0000313" key="2">
    <source>
        <dbReference type="Proteomes" id="UP001189624"/>
    </source>
</evidence>
<dbReference type="Proteomes" id="UP001189624">
    <property type="component" value="Chromosome 4"/>
</dbReference>
<reference evidence="1" key="1">
    <citation type="submission" date="2023-10" db="EMBL/GenBank/DDBJ databases">
        <authorList>
            <person name="Domelevo Entfellner J.-B."/>
        </authorList>
    </citation>
    <scope>NUCLEOTIDE SEQUENCE</scope>
</reference>
<accession>A0AA86SBX1</accession>
<dbReference type="EMBL" id="OY731401">
    <property type="protein sequence ID" value="CAJ1947890.1"/>
    <property type="molecule type" value="Genomic_DNA"/>
</dbReference>
<protein>
    <submittedName>
        <fullName evidence="1">Uncharacterized protein</fullName>
    </submittedName>
</protein>